<keyword evidence="3" id="KW-0805">Transcription regulation</keyword>
<protein>
    <submittedName>
        <fullName evidence="8">Transcription factor SCREAM2</fullName>
    </submittedName>
</protein>
<feature type="region of interest" description="Disordered" evidence="6">
    <location>
        <begin position="200"/>
        <end position="247"/>
    </location>
</feature>
<dbReference type="Pfam" id="PF00010">
    <property type="entry name" value="HLH"/>
    <property type="match status" value="1"/>
</dbReference>
<evidence type="ECO:0000256" key="1">
    <source>
        <dbReference type="ARBA" id="ARBA00004123"/>
    </source>
</evidence>
<dbReference type="Gene3D" id="4.10.280.10">
    <property type="entry name" value="Helix-loop-helix DNA-binding domain"/>
    <property type="match status" value="1"/>
</dbReference>
<feature type="region of interest" description="Disordered" evidence="6">
    <location>
        <begin position="296"/>
        <end position="336"/>
    </location>
</feature>
<dbReference type="AlphaFoldDB" id="A0A0K9NRI2"/>
<keyword evidence="5" id="KW-0539">Nucleus</keyword>
<dbReference type="OrthoDB" id="551431at2759"/>
<name>A0A0K9NRI2_ZOSMR</name>
<comment type="subcellular location">
    <subcellularLocation>
        <location evidence="1">Nucleus</location>
    </subcellularLocation>
</comment>
<evidence type="ECO:0000256" key="6">
    <source>
        <dbReference type="SAM" id="MobiDB-lite"/>
    </source>
</evidence>
<evidence type="ECO:0000313" key="8">
    <source>
        <dbReference type="EMBL" id="KMZ59381.1"/>
    </source>
</evidence>
<reference evidence="9" key="1">
    <citation type="journal article" date="2016" name="Nature">
        <title>The genome of the seagrass Zostera marina reveals angiosperm adaptation to the sea.</title>
        <authorList>
            <person name="Olsen J.L."/>
            <person name="Rouze P."/>
            <person name="Verhelst B."/>
            <person name="Lin Y.-C."/>
            <person name="Bayer T."/>
            <person name="Collen J."/>
            <person name="Dattolo E."/>
            <person name="De Paoli E."/>
            <person name="Dittami S."/>
            <person name="Maumus F."/>
            <person name="Michel G."/>
            <person name="Kersting A."/>
            <person name="Lauritano C."/>
            <person name="Lohaus R."/>
            <person name="Toepel M."/>
            <person name="Tonon T."/>
            <person name="Vanneste K."/>
            <person name="Amirebrahimi M."/>
            <person name="Brakel J."/>
            <person name="Bostroem C."/>
            <person name="Chovatia M."/>
            <person name="Grimwood J."/>
            <person name="Jenkins J.W."/>
            <person name="Jueterbock A."/>
            <person name="Mraz A."/>
            <person name="Stam W.T."/>
            <person name="Tice H."/>
            <person name="Bornberg-Bauer E."/>
            <person name="Green P.J."/>
            <person name="Pearson G.A."/>
            <person name="Procaccini G."/>
            <person name="Duarte C.M."/>
            <person name="Schmutz J."/>
            <person name="Reusch T.B.H."/>
            <person name="Van de Peer Y."/>
        </authorList>
    </citation>
    <scope>NUCLEOTIDE SEQUENCE [LARGE SCALE GENOMIC DNA]</scope>
    <source>
        <strain evidence="9">cv. Finnish</strain>
    </source>
</reference>
<proteinExistence type="inferred from homology"/>
<evidence type="ECO:0000313" key="9">
    <source>
        <dbReference type="Proteomes" id="UP000036987"/>
    </source>
</evidence>
<evidence type="ECO:0000256" key="5">
    <source>
        <dbReference type="ARBA" id="ARBA00023242"/>
    </source>
</evidence>
<organism evidence="8 9">
    <name type="scientific">Zostera marina</name>
    <name type="common">Eelgrass</name>
    <dbReference type="NCBI Taxonomy" id="29655"/>
    <lineage>
        <taxon>Eukaryota</taxon>
        <taxon>Viridiplantae</taxon>
        <taxon>Streptophyta</taxon>
        <taxon>Embryophyta</taxon>
        <taxon>Tracheophyta</taxon>
        <taxon>Spermatophyta</taxon>
        <taxon>Magnoliopsida</taxon>
        <taxon>Liliopsida</taxon>
        <taxon>Zosteraceae</taxon>
        <taxon>Zostera</taxon>
    </lineage>
</organism>
<evidence type="ECO:0000256" key="4">
    <source>
        <dbReference type="ARBA" id="ARBA00023163"/>
    </source>
</evidence>
<comment type="caution">
    <text evidence="8">The sequence shown here is derived from an EMBL/GenBank/DDBJ whole genome shotgun (WGS) entry which is preliminary data.</text>
</comment>
<dbReference type="PROSITE" id="PS50888">
    <property type="entry name" value="BHLH"/>
    <property type="match status" value="1"/>
</dbReference>
<evidence type="ECO:0000256" key="3">
    <source>
        <dbReference type="ARBA" id="ARBA00023015"/>
    </source>
</evidence>
<keyword evidence="4" id="KW-0804">Transcription</keyword>
<evidence type="ECO:0000259" key="7">
    <source>
        <dbReference type="PROSITE" id="PS50888"/>
    </source>
</evidence>
<dbReference type="Proteomes" id="UP000036987">
    <property type="component" value="Unassembled WGS sequence"/>
</dbReference>
<dbReference type="GO" id="GO:0006355">
    <property type="term" value="P:regulation of DNA-templated transcription"/>
    <property type="evidence" value="ECO:0000318"/>
    <property type="project" value="GO_Central"/>
</dbReference>
<evidence type="ECO:0000256" key="2">
    <source>
        <dbReference type="ARBA" id="ARBA00005510"/>
    </source>
</evidence>
<dbReference type="PANTHER" id="PTHR31945:SF129">
    <property type="entry name" value="TRANSCRIPTION FACTOR SCREAM2"/>
    <property type="match status" value="1"/>
</dbReference>
<dbReference type="InterPro" id="IPR051358">
    <property type="entry name" value="TF_AMS/ICE1/BHLH6-like"/>
</dbReference>
<feature type="compositionally biased region" description="Acidic residues" evidence="6">
    <location>
        <begin position="205"/>
        <end position="224"/>
    </location>
</feature>
<feature type="domain" description="BHLH" evidence="7">
    <location>
        <begin position="236"/>
        <end position="285"/>
    </location>
</feature>
<comment type="similarity">
    <text evidence="2">Belongs to the bHLH protein family.</text>
</comment>
<dbReference type="SMART" id="SM00353">
    <property type="entry name" value="HLH"/>
    <property type="match status" value="1"/>
</dbReference>
<keyword evidence="9" id="KW-1185">Reference proteome</keyword>
<dbReference type="GO" id="GO:0046983">
    <property type="term" value="F:protein dimerization activity"/>
    <property type="evidence" value="ECO:0007669"/>
    <property type="project" value="InterPro"/>
</dbReference>
<dbReference type="SUPFAM" id="SSF47459">
    <property type="entry name" value="HLH, helix-loop-helix DNA-binding domain"/>
    <property type="match status" value="1"/>
</dbReference>
<gene>
    <name evidence="8" type="ORF">ZOSMA_69G00790</name>
</gene>
<dbReference type="STRING" id="29655.A0A0K9NRI2"/>
<sequence length="444" mass="49503">MKNTPIIIFFFFLLPNINISTYLPHQLSFFFFFLLPDIKNISYLSIMSLPTTTNSSDDLRYLQGGFPSFPKTVLQQQEAEGGGDDSWYAPPAPLVFVDSSSCTTSPVIKSFDRKLRVSIPGCGSGLLGADISCGVSEGSGRWWNRTSKIILRPLEDAETTIFQKRSRTAANAVEGEFKSSGFNYEDSSDGVSTAMEKEISVVKEDDTEENDGDEDGYYDEDDDYEKGNENEKKKKKKPAKNLMAERRRRKRLNDKLYLLRSIVPNISKMDRASILGDAINYVYELERKVNDLRNDLRSLSPTPTPTSTPSSSDFNAGSSSVNNSEPPPPFHSSGQIKDEITFSTPQSHNQLPTIDITVKEENGKLNIHIYSGVLKLPPTFLPSTMQALDDMDLDIQQAVINCHNGFVLDIYRAQKCNSWVRPNDIKARLLDCATASGFNGSSSM</sequence>
<dbReference type="InterPro" id="IPR036638">
    <property type="entry name" value="HLH_DNA-bd_sf"/>
</dbReference>
<dbReference type="EMBL" id="LFYR01001802">
    <property type="protein sequence ID" value="KMZ59381.1"/>
    <property type="molecule type" value="Genomic_DNA"/>
</dbReference>
<dbReference type="InterPro" id="IPR011598">
    <property type="entry name" value="bHLH_dom"/>
</dbReference>
<dbReference type="PANTHER" id="PTHR31945">
    <property type="entry name" value="TRANSCRIPTION FACTOR SCREAM2-RELATED"/>
    <property type="match status" value="1"/>
</dbReference>
<dbReference type="GO" id="GO:0043565">
    <property type="term" value="F:sequence-specific DNA binding"/>
    <property type="evidence" value="ECO:0000318"/>
    <property type="project" value="GO_Central"/>
</dbReference>
<feature type="compositionally biased region" description="Low complexity" evidence="6">
    <location>
        <begin position="305"/>
        <end position="324"/>
    </location>
</feature>
<accession>A0A0K9NRI2</accession>
<dbReference type="GO" id="GO:0003700">
    <property type="term" value="F:DNA-binding transcription factor activity"/>
    <property type="evidence" value="ECO:0000318"/>
    <property type="project" value="GO_Central"/>
</dbReference>
<dbReference type="GO" id="GO:0005634">
    <property type="term" value="C:nucleus"/>
    <property type="evidence" value="ECO:0000318"/>
    <property type="project" value="GO_Central"/>
</dbReference>